<dbReference type="EMBL" id="MU004421">
    <property type="protein sequence ID" value="KAF2651624.1"/>
    <property type="molecule type" value="Genomic_DNA"/>
</dbReference>
<accession>A0A6A6SZE3</accession>
<name>A0A6A6SZE3_9PLEO</name>
<evidence type="ECO:0000313" key="2">
    <source>
        <dbReference type="EMBL" id="KAF2651624.1"/>
    </source>
</evidence>
<sequence>MPIPSLTSALRTRTQTHSKPKSSRLTPPDPSIRENASQSYARIPQSVAGPQTSHVDGTKRRSFLPQPGDSKHYTRRNGVDDASVGSKGQESNYSAIEMPDAKPMKPVQMRPRSLYQGSSSGAREVPEKGSDHNAQGLPSASGRKPDLVPLGLSRSSSLRKPMGSMQAPQVPNLRTHVRTKSTTIAPGARDVPMDNRTYNGRPKSLLAAPSASVRNALNSSANHDARDSASSARNIALKRSVSTRARSAASETEEHGAPGQDMYSTQHAPPTYPTRREPVKEEQKKQARPAFSTLQQHFTPRKVGKAPTSTFLHPPVQETGISFISSEVSSLQAEILQLHLLHRSSTETNRRWESSAKRSLSVKFDEVSSMYQVMREEERKSQEQKNIRALRDWGGTDSSFALTEHIHILCGPLHELSSVADPNGRFSHLSAAFTRWIGQVEDVWAAREADSSREGGDLRSAEGLGDVWKVESAALTRRLTTLLRDLDGLTQPVPGSSVACIISTSRQFLSGTLDELLTMQAIEADIVDKEREWVEACLRAIARDMGRYSEIDEGKEAWRR</sequence>
<feature type="compositionally biased region" description="Polar residues" evidence="1">
    <location>
        <begin position="212"/>
        <end position="233"/>
    </location>
</feature>
<proteinExistence type="predicted"/>
<protein>
    <submittedName>
        <fullName evidence="2">Uncharacterized protein</fullName>
    </submittedName>
</protein>
<gene>
    <name evidence="2" type="ORF">K491DRAFT_696309</name>
</gene>
<feature type="compositionally biased region" description="Polar residues" evidence="1">
    <location>
        <begin position="1"/>
        <end position="13"/>
    </location>
</feature>
<organism evidence="2 3">
    <name type="scientific">Lophiostoma macrostomum CBS 122681</name>
    <dbReference type="NCBI Taxonomy" id="1314788"/>
    <lineage>
        <taxon>Eukaryota</taxon>
        <taxon>Fungi</taxon>
        <taxon>Dikarya</taxon>
        <taxon>Ascomycota</taxon>
        <taxon>Pezizomycotina</taxon>
        <taxon>Dothideomycetes</taxon>
        <taxon>Pleosporomycetidae</taxon>
        <taxon>Pleosporales</taxon>
        <taxon>Lophiostomataceae</taxon>
        <taxon>Lophiostoma</taxon>
    </lineage>
</organism>
<feature type="region of interest" description="Disordered" evidence="1">
    <location>
        <begin position="1"/>
        <end position="290"/>
    </location>
</feature>
<dbReference type="OrthoDB" id="5429993at2759"/>
<reference evidence="2" key="1">
    <citation type="journal article" date="2020" name="Stud. Mycol.">
        <title>101 Dothideomycetes genomes: a test case for predicting lifestyles and emergence of pathogens.</title>
        <authorList>
            <person name="Haridas S."/>
            <person name="Albert R."/>
            <person name="Binder M."/>
            <person name="Bloem J."/>
            <person name="Labutti K."/>
            <person name="Salamov A."/>
            <person name="Andreopoulos B."/>
            <person name="Baker S."/>
            <person name="Barry K."/>
            <person name="Bills G."/>
            <person name="Bluhm B."/>
            <person name="Cannon C."/>
            <person name="Castanera R."/>
            <person name="Culley D."/>
            <person name="Daum C."/>
            <person name="Ezra D."/>
            <person name="Gonzalez J."/>
            <person name="Henrissat B."/>
            <person name="Kuo A."/>
            <person name="Liang C."/>
            <person name="Lipzen A."/>
            <person name="Lutzoni F."/>
            <person name="Magnuson J."/>
            <person name="Mondo S."/>
            <person name="Nolan M."/>
            <person name="Ohm R."/>
            <person name="Pangilinan J."/>
            <person name="Park H.-J."/>
            <person name="Ramirez L."/>
            <person name="Alfaro M."/>
            <person name="Sun H."/>
            <person name="Tritt A."/>
            <person name="Yoshinaga Y."/>
            <person name="Zwiers L.-H."/>
            <person name="Turgeon B."/>
            <person name="Goodwin S."/>
            <person name="Spatafora J."/>
            <person name="Crous P."/>
            <person name="Grigoriev I."/>
        </authorList>
    </citation>
    <scope>NUCLEOTIDE SEQUENCE</scope>
    <source>
        <strain evidence="2">CBS 122681</strain>
    </source>
</reference>
<feature type="compositionally biased region" description="Basic and acidic residues" evidence="1">
    <location>
        <begin position="274"/>
        <end position="285"/>
    </location>
</feature>
<keyword evidence="3" id="KW-1185">Reference proteome</keyword>
<evidence type="ECO:0000256" key="1">
    <source>
        <dbReference type="SAM" id="MobiDB-lite"/>
    </source>
</evidence>
<evidence type="ECO:0000313" key="3">
    <source>
        <dbReference type="Proteomes" id="UP000799324"/>
    </source>
</evidence>
<dbReference type="Proteomes" id="UP000799324">
    <property type="component" value="Unassembled WGS sequence"/>
</dbReference>
<dbReference type="AlphaFoldDB" id="A0A6A6SZE3"/>